<evidence type="ECO:0000256" key="1">
    <source>
        <dbReference type="SAM" id="Phobius"/>
    </source>
</evidence>
<dbReference type="Proteomes" id="UP000030661">
    <property type="component" value="Unassembled WGS sequence"/>
</dbReference>
<evidence type="ECO:0000259" key="2">
    <source>
        <dbReference type="Pfam" id="PF20501"/>
    </source>
</evidence>
<keyword evidence="1" id="KW-0472">Membrane</keyword>
<dbReference type="Pfam" id="PF20501">
    <property type="entry name" value="MbhE"/>
    <property type="match status" value="1"/>
</dbReference>
<evidence type="ECO:0000313" key="3">
    <source>
        <dbReference type="EMBL" id="GAK55930.1"/>
    </source>
</evidence>
<sequence length="84" mass="9277">MSVIRVIFLVALLGCLIVVSLDFEEQTGHNETAQYYINRGREETGAVNIVTSIYLGYRAYDTLGEAMALFTAATGVFLLLKRKG</sequence>
<feature type="transmembrane region" description="Helical" evidence="1">
    <location>
        <begin position="62"/>
        <end position="80"/>
    </location>
</feature>
<reference evidence="3" key="1">
    <citation type="journal article" date="2015" name="PeerJ">
        <title>First genomic representation of candidate bacterial phylum KSB3 points to enhanced environmental sensing as a trigger of wastewater bulking.</title>
        <authorList>
            <person name="Sekiguchi Y."/>
            <person name="Ohashi A."/>
            <person name="Parks D.H."/>
            <person name="Yamauchi T."/>
            <person name="Tyson G.W."/>
            <person name="Hugenholtz P."/>
        </authorList>
    </citation>
    <scope>NUCLEOTIDE SEQUENCE [LARGE SCALE GENOMIC DNA]</scope>
</reference>
<proteinExistence type="predicted"/>
<feature type="domain" description="MrpA C-terminal/MbhE" evidence="2">
    <location>
        <begin position="17"/>
        <end position="82"/>
    </location>
</feature>
<dbReference type="InterPro" id="IPR046806">
    <property type="entry name" value="MrpA_C/MbhE"/>
</dbReference>
<name>A0A081BUC5_VECG1</name>
<dbReference type="EMBL" id="DF820464">
    <property type="protein sequence ID" value="GAK55930.1"/>
    <property type="molecule type" value="Genomic_DNA"/>
</dbReference>
<keyword evidence="4" id="KW-1185">Reference proteome</keyword>
<evidence type="ECO:0000313" key="4">
    <source>
        <dbReference type="Proteomes" id="UP000030661"/>
    </source>
</evidence>
<protein>
    <submittedName>
        <fullName evidence="3">Multicomponent Na+:H+ antiporter subunit B</fullName>
    </submittedName>
</protein>
<keyword evidence="1" id="KW-0812">Transmembrane</keyword>
<gene>
    <name evidence="3" type="ORF">U27_02891</name>
</gene>
<organism evidence="3">
    <name type="scientific">Vecturithrix granuli</name>
    <dbReference type="NCBI Taxonomy" id="1499967"/>
    <lineage>
        <taxon>Bacteria</taxon>
        <taxon>Candidatus Moduliflexota</taxon>
        <taxon>Candidatus Vecturitrichia</taxon>
        <taxon>Candidatus Vecturitrichales</taxon>
        <taxon>Candidatus Vecturitrichaceae</taxon>
        <taxon>Candidatus Vecturithrix</taxon>
    </lineage>
</organism>
<accession>A0A081BUC5</accession>
<dbReference type="HOGENOM" id="CLU_171166_0_0_0"/>
<dbReference type="eggNOG" id="COG2111">
    <property type="taxonomic scope" value="Bacteria"/>
</dbReference>
<dbReference type="STRING" id="1499967.U27_02891"/>
<dbReference type="AlphaFoldDB" id="A0A081BUC5"/>
<keyword evidence="1" id="KW-1133">Transmembrane helix</keyword>